<dbReference type="PROSITE" id="PS50948">
    <property type="entry name" value="PAN"/>
    <property type="match status" value="1"/>
</dbReference>
<gene>
    <name evidence="3" type="ORF">DCAF_LOCUS15636</name>
</gene>
<dbReference type="CDD" id="cd01098">
    <property type="entry name" value="PAN_AP_plant"/>
    <property type="match status" value="1"/>
</dbReference>
<keyword evidence="1" id="KW-1133">Transmembrane helix</keyword>
<keyword evidence="1" id="KW-0812">Transmembrane</keyword>
<evidence type="ECO:0000313" key="3">
    <source>
        <dbReference type="EMBL" id="CAK7340553.1"/>
    </source>
</evidence>
<keyword evidence="4" id="KW-1185">Reference proteome</keyword>
<feature type="transmembrane region" description="Helical" evidence="1">
    <location>
        <begin position="115"/>
        <end position="132"/>
    </location>
</feature>
<feature type="domain" description="Apple" evidence="2">
    <location>
        <begin position="1"/>
        <end position="68"/>
    </location>
</feature>
<dbReference type="EMBL" id="CAWUPB010001160">
    <property type="protein sequence ID" value="CAK7340553.1"/>
    <property type="molecule type" value="Genomic_DNA"/>
</dbReference>
<protein>
    <recommendedName>
        <fullName evidence="2">Apple domain-containing protein</fullName>
    </recommendedName>
</protein>
<comment type="caution">
    <text evidence="3">The sequence shown here is derived from an EMBL/GenBank/DDBJ whole genome shotgun (WGS) entry which is preliminary data.</text>
</comment>
<sequence length="140" mass="15023">MTLPANSKASHESSDAGCRLDCIRNCSCMAYAYNNSGCFLWEGALINLQQAGIAGGGRTGADIYIRLSASELQHQIGSGSPLIVVGYDLANNIICSIYKQASSYTSAVCAREQRYILVLAVISVTSLSTGWLNSKILSYW</sequence>
<organism evidence="3 4">
    <name type="scientific">Dovyalis caffra</name>
    <dbReference type="NCBI Taxonomy" id="77055"/>
    <lineage>
        <taxon>Eukaryota</taxon>
        <taxon>Viridiplantae</taxon>
        <taxon>Streptophyta</taxon>
        <taxon>Embryophyta</taxon>
        <taxon>Tracheophyta</taxon>
        <taxon>Spermatophyta</taxon>
        <taxon>Magnoliopsida</taxon>
        <taxon>eudicotyledons</taxon>
        <taxon>Gunneridae</taxon>
        <taxon>Pentapetalae</taxon>
        <taxon>rosids</taxon>
        <taxon>fabids</taxon>
        <taxon>Malpighiales</taxon>
        <taxon>Salicaceae</taxon>
        <taxon>Flacourtieae</taxon>
        <taxon>Dovyalis</taxon>
    </lineage>
</organism>
<dbReference type="PANTHER" id="PTHR32444">
    <property type="entry name" value="BULB-TYPE LECTIN DOMAIN-CONTAINING PROTEIN"/>
    <property type="match status" value="1"/>
</dbReference>
<reference evidence="3 4" key="1">
    <citation type="submission" date="2024-01" db="EMBL/GenBank/DDBJ databases">
        <authorList>
            <person name="Waweru B."/>
        </authorList>
    </citation>
    <scope>NUCLEOTIDE SEQUENCE [LARGE SCALE GENOMIC DNA]</scope>
</reference>
<evidence type="ECO:0000313" key="4">
    <source>
        <dbReference type="Proteomes" id="UP001314170"/>
    </source>
</evidence>
<dbReference type="Proteomes" id="UP001314170">
    <property type="component" value="Unassembled WGS sequence"/>
</dbReference>
<accession>A0AAV1RY90</accession>
<name>A0AAV1RY90_9ROSI</name>
<proteinExistence type="predicted"/>
<evidence type="ECO:0000259" key="2">
    <source>
        <dbReference type="PROSITE" id="PS50948"/>
    </source>
</evidence>
<evidence type="ECO:0000256" key="1">
    <source>
        <dbReference type="SAM" id="Phobius"/>
    </source>
</evidence>
<dbReference type="PANTHER" id="PTHR32444:SF247">
    <property type="entry name" value="OS01G0958200 PROTEIN"/>
    <property type="match status" value="1"/>
</dbReference>
<dbReference type="Pfam" id="PF08276">
    <property type="entry name" value="PAN_2"/>
    <property type="match status" value="1"/>
</dbReference>
<dbReference type="AlphaFoldDB" id="A0AAV1RY90"/>
<dbReference type="InterPro" id="IPR003609">
    <property type="entry name" value="Pan_app"/>
</dbReference>
<keyword evidence="1" id="KW-0472">Membrane</keyword>